<dbReference type="InterPro" id="IPR045196">
    <property type="entry name" value="IF2/IF5"/>
</dbReference>
<feature type="compositionally biased region" description="Basic and acidic residues" evidence="6">
    <location>
        <begin position="177"/>
        <end position="186"/>
    </location>
</feature>
<reference evidence="8 9" key="1">
    <citation type="journal article" date="2004" name="Nature">
        <title>Genome sequence of the ultrasmall unicellular red alga Cyanidioschyzon merolae 10D.</title>
        <authorList>
            <person name="Matsuzaki M."/>
            <person name="Misumi O."/>
            <person name="Shin-i T."/>
            <person name="Maruyama S."/>
            <person name="Takahara M."/>
            <person name="Miyagishima S."/>
            <person name="Mori T."/>
            <person name="Nishida K."/>
            <person name="Yagisawa F."/>
            <person name="Nishida K."/>
            <person name="Yoshida Y."/>
            <person name="Nishimura Y."/>
            <person name="Nakao S."/>
            <person name="Kobayashi T."/>
            <person name="Momoyama Y."/>
            <person name="Higashiyama T."/>
            <person name="Minoda A."/>
            <person name="Sano M."/>
            <person name="Nomoto H."/>
            <person name="Oishi K."/>
            <person name="Hayashi H."/>
            <person name="Ohta F."/>
            <person name="Nishizaka S."/>
            <person name="Haga S."/>
            <person name="Miura S."/>
            <person name="Morishita T."/>
            <person name="Kabeya Y."/>
            <person name="Terasawa K."/>
            <person name="Suzuki Y."/>
            <person name="Ishii Y."/>
            <person name="Asakawa S."/>
            <person name="Takano H."/>
            <person name="Ohta N."/>
            <person name="Kuroiwa H."/>
            <person name="Tanaka K."/>
            <person name="Shimizu N."/>
            <person name="Sugano S."/>
            <person name="Sato N."/>
            <person name="Nozaki H."/>
            <person name="Ogasawara N."/>
            <person name="Kohara Y."/>
            <person name="Kuroiwa T."/>
        </authorList>
    </citation>
    <scope>NUCLEOTIDE SEQUENCE [LARGE SCALE GENOMIC DNA]</scope>
    <source>
        <strain evidence="8 9">10D</strain>
    </source>
</reference>
<dbReference type="Gene3D" id="2.20.25.350">
    <property type="match status" value="1"/>
</dbReference>
<dbReference type="OrthoDB" id="10250831at2759"/>
<feature type="compositionally biased region" description="Basic and acidic residues" evidence="6">
    <location>
        <begin position="209"/>
        <end position="235"/>
    </location>
</feature>
<dbReference type="InterPro" id="IPR003307">
    <property type="entry name" value="W2_domain"/>
</dbReference>
<dbReference type="PANTHER" id="PTHR23001:SF7">
    <property type="entry name" value="EUKARYOTIC TRANSLATION INITIATION FACTOR 5"/>
    <property type="match status" value="1"/>
</dbReference>
<proteinExistence type="inferred from homology"/>
<dbReference type="GO" id="GO:0005829">
    <property type="term" value="C:cytosol"/>
    <property type="evidence" value="ECO:0007669"/>
    <property type="project" value="TreeGrafter"/>
</dbReference>
<dbReference type="SUPFAM" id="SSF48371">
    <property type="entry name" value="ARM repeat"/>
    <property type="match status" value="1"/>
</dbReference>
<evidence type="ECO:0000256" key="1">
    <source>
        <dbReference type="ARBA" id="ARBA00010397"/>
    </source>
</evidence>
<sequence length="624" mass="67629">MELGGSSGLVNIGGGSEDAHYRYKMPRIMGKIEGRGNGIKTRIVNCSQIAKALHRPPGYICKFFGCELGAQTKISDDEDVYIVNGAHDQKLLADTLDKFVRMFVLCPSCNMPETDLVIDKRGNIYHVCNACGAQHLVDMSHRVTTYMLNNPPDGARSKKSGKSKKERKESKKKKGHEKGSNVHEEAPDADDAPDSGTDGKTKKKKSSKRRDGETEEAYRERRAAEKAARRQERAAQKAGASAPWHANGTEALVAPTDLDALAQEAEAMNAALNQRRRQTNATGQEDSELDESGSGDTSPSSPAAAQPHGFPSDAAQRHAGDRGMRTASHKSGGHLESDRNALRPNGDHHYNDDDDHEDDDDDDDDDGEDPQADGDWTAHDDQTTSQMKLAAARAAALLTNAGVNGNGESPQRAVSKTTSKLDELHLVSSKGTVQRATTDVSVDDEKLDRFEAWLRQGHHSPASIASEARKYFPNDSASAAQAIFCAVVAHAAHPECRPGESPARHAVHAVDALRALSLNHAAQARLLDAFEALAGVGSDEARNLAPSDVQRGAKLSLQSRLNSIPHILKLFYDEDILDEQVIIDWFTRRSPGSSTAAGERARDAAKPLVEWLQQPSEAEDSTEE</sequence>
<comment type="similarity">
    <text evidence="1">Belongs to the eIF-2-beta/eIF-5 family.</text>
</comment>
<dbReference type="GO" id="GO:0003743">
    <property type="term" value="F:translation initiation factor activity"/>
    <property type="evidence" value="ECO:0007669"/>
    <property type="project" value="UniProtKB-KW"/>
</dbReference>
<dbReference type="HOGENOM" id="CLU_026663_1_0_1"/>
<feature type="domain" description="W2" evidence="7">
    <location>
        <begin position="440"/>
        <end position="622"/>
    </location>
</feature>
<dbReference type="EMBL" id="AP006490">
    <property type="protein sequence ID" value="BAM79754.1"/>
    <property type="molecule type" value="Genomic_DNA"/>
</dbReference>
<feature type="compositionally biased region" description="Basic and acidic residues" evidence="6">
    <location>
        <begin position="333"/>
        <end position="351"/>
    </location>
</feature>
<feature type="region of interest" description="Disordered" evidence="6">
    <location>
        <begin position="591"/>
        <end position="624"/>
    </location>
</feature>
<dbReference type="PROSITE" id="PS51363">
    <property type="entry name" value="W2"/>
    <property type="match status" value="1"/>
</dbReference>
<dbReference type="Pfam" id="PF01873">
    <property type="entry name" value="eIF-5_eIF-2B"/>
    <property type="match status" value="1"/>
</dbReference>
<evidence type="ECO:0000256" key="6">
    <source>
        <dbReference type="SAM" id="MobiDB-lite"/>
    </source>
</evidence>
<evidence type="ECO:0000256" key="2">
    <source>
        <dbReference type="ARBA" id="ARBA00022540"/>
    </source>
</evidence>
<feature type="compositionally biased region" description="Basic residues" evidence="6">
    <location>
        <begin position="157"/>
        <end position="176"/>
    </location>
</feature>
<dbReference type="Proteomes" id="UP000007014">
    <property type="component" value="Chromosome 8"/>
</dbReference>
<dbReference type="SMART" id="SM00653">
    <property type="entry name" value="eIF2B_5"/>
    <property type="match status" value="1"/>
</dbReference>
<protein>
    <submittedName>
        <fullName evidence="8">Eukaryotic translation initiation factor eIF-5</fullName>
    </submittedName>
</protein>
<dbReference type="FunFam" id="2.20.25.350:FF:000001">
    <property type="entry name" value="Eukaryotic translation initiation factor 5"/>
    <property type="match status" value="1"/>
</dbReference>
<dbReference type="eggNOG" id="KOG2767">
    <property type="taxonomic scope" value="Eukaryota"/>
</dbReference>
<dbReference type="Pfam" id="PF02020">
    <property type="entry name" value="W2"/>
    <property type="match status" value="1"/>
</dbReference>
<evidence type="ECO:0000313" key="8">
    <source>
        <dbReference type="EMBL" id="BAM79754.1"/>
    </source>
</evidence>
<feature type="compositionally biased region" description="Basic and acidic residues" evidence="6">
    <location>
        <begin position="315"/>
        <end position="324"/>
    </location>
</feature>
<accession>M1V7G7</accession>
<dbReference type="SUPFAM" id="SSF100966">
    <property type="entry name" value="Translation initiation factor 2 beta, aIF2beta, N-terminal domain"/>
    <property type="match status" value="1"/>
</dbReference>
<name>M1V7G7_CYAM1</name>
<dbReference type="AlphaFoldDB" id="M1V7G7"/>
<dbReference type="OMA" id="CNIMSTR"/>
<dbReference type="STRING" id="280699.M1V7G7"/>
<keyword evidence="2 8" id="KW-0396">Initiation factor</keyword>
<keyword evidence="4" id="KW-0648">Protein biosynthesis</keyword>
<dbReference type="InterPro" id="IPR016189">
    <property type="entry name" value="Transl_init_fac_IF2/IF5_N"/>
</dbReference>
<dbReference type="PANTHER" id="PTHR23001">
    <property type="entry name" value="EUKARYOTIC TRANSLATION INITIATION FACTOR"/>
    <property type="match status" value="1"/>
</dbReference>
<organism evidence="8 9">
    <name type="scientific">Cyanidioschyzon merolae (strain NIES-3377 / 10D)</name>
    <name type="common">Unicellular red alga</name>
    <dbReference type="NCBI Taxonomy" id="280699"/>
    <lineage>
        <taxon>Eukaryota</taxon>
        <taxon>Rhodophyta</taxon>
        <taxon>Bangiophyceae</taxon>
        <taxon>Cyanidiales</taxon>
        <taxon>Cyanidiaceae</taxon>
        <taxon>Cyanidioschyzon</taxon>
    </lineage>
</organism>
<dbReference type="RefSeq" id="XP_005536040.1">
    <property type="nucleotide sequence ID" value="XM_005535983.1"/>
</dbReference>
<feature type="compositionally biased region" description="Low complexity" evidence="6">
    <location>
        <begin position="260"/>
        <end position="273"/>
    </location>
</feature>
<evidence type="ECO:0000256" key="3">
    <source>
        <dbReference type="ARBA" id="ARBA00022741"/>
    </source>
</evidence>
<dbReference type="Gene3D" id="1.25.40.180">
    <property type="match status" value="1"/>
</dbReference>
<dbReference type="GO" id="GO:0071074">
    <property type="term" value="F:eukaryotic initiation factor eIF2 binding"/>
    <property type="evidence" value="ECO:0007669"/>
    <property type="project" value="TreeGrafter"/>
</dbReference>
<dbReference type="SUPFAM" id="SSF75689">
    <property type="entry name" value="Zinc-binding domain of translation initiation factor 2 beta"/>
    <property type="match status" value="1"/>
</dbReference>
<feature type="compositionally biased region" description="Polar residues" evidence="6">
    <location>
        <begin position="294"/>
        <end position="303"/>
    </location>
</feature>
<dbReference type="KEGG" id="cme:CYME_CMH058C"/>
<keyword evidence="3" id="KW-0547">Nucleotide-binding</keyword>
<dbReference type="GO" id="GO:0001732">
    <property type="term" value="P:formation of cytoplasmic translation initiation complex"/>
    <property type="evidence" value="ECO:0007669"/>
    <property type="project" value="TreeGrafter"/>
</dbReference>
<evidence type="ECO:0000313" key="9">
    <source>
        <dbReference type="Proteomes" id="UP000007014"/>
    </source>
</evidence>
<dbReference type="Gramene" id="CMH058CT">
    <property type="protein sequence ID" value="CMH058CT"/>
    <property type="gene ID" value="CMH058C"/>
</dbReference>
<dbReference type="Gene3D" id="3.30.30.170">
    <property type="match status" value="1"/>
</dbReference>
<dbReference type="GO" id="GO:0005092">
    <property type="term" value="F:GDP-dissociation inhibitor activity"/>
    <property type="evidence" value="ECO:0007669"/>
    <property type="project" value="TreeGrafter"/>
</dbReference>
<reference evidence="8 9" key="2">
    <citation type="journal article" date="2007" name="BMC Biol.">
        <title>A 100%-complete sequence reveals unusually simple genomic features in the hot-spring red alga Cyanidioschyzon merolae.</title>
        <authorList>
            <person name="Nozaki H."/>
            <person name="Takano H."/>
            <person name="Misumi O."/>
            <person name="Terasawa K."/>
            <person name="Matsuzaki M."/>
            <person name="Maruyama S."/>
            <person name="Nishida K."/>
            <person name="Yagisawa F."/>
            <person name="Yoshida Y."/>
            <person name="Fujiwara T."/>
            <person name="Takio S."/>
            <person name="Tamura K."/>
            <person name="Chung S.J."/>
            <person name="Nakamura S."/>
            <person name="Kuroiwa H."/>
            <person name="Tanaka K."/>
            <person name="Sato N."/>
            <person name="Kuroiwa T."/>
        </authorList>
    </citation>
    <scope>NUCLEOTIDE SEQUENCE [LARGE SCALE GENOMIC DNA]</scope>
    <source>
        <strain evidence="8 9">10D</strain>
    </source>
</reference>
<feature type="compositionally biased region" description="Acidic residues" evidence="6">
    <location>
        <begin position="352"/>
        <end position="372"/>
    </location>
</feature>
<keyword evidence="9" id="KW-1185">Reference proteome</keyword>
<dbReference type="GO" id="GO:0005525">
    <property type="term" value="F:GTP binding"/>
    <property type="evidence" value="ECO:0007669"/>
    <property type="project" value="UniProtKB-KW"/>
</dbReference>
<dbReference type="InterPro" id="IPR002735">
    <property type="entry name" value="Transl_init_fac_IF2/IF5_dom"/>
</dbReference>
<keyword evidence="5" id="KW-0342">GTP-binding</keyword>
<dbReference type="SMART" id="SM00515">
    <property type="entry name" value="eIF5C"/>
    <property type="match status" value="1"/>
</dbReference>
<dbReference type="FunFam" id="3.30.30.170:FF:000002">
    <property type="entry name" value="Eukaryotic translation initiation factor 5"/>
    <property type="match status" value="1"/>
</dbReference>
<gene>
    <name evidence="8" type="ORF">CYME_CMH058C</name>
</gene>
<evidence type="ECO:0000256" key="4">
    <source>
        <dbReference type="ARBA" id="ARBA00022917"/>
    </source>
</evidence>
<dbReference type="InterPro" id="IPR016024">
    <property type="entry name" value="ARM-type_fold"/>
</dbReference>
<dbReference type="GeneID" id="16993391"/>
<feature type="region of interest" description="Disordered" evidence="6">
    <location>
        <begin position="147"/>
        <end position="385"/>
    </location>
</feature>
<dbReference type="InterPro" id="IPR016190">
    <property type="entry name" value="Transl_init_fac_IF2/IF5_Zn-bd"/>
</dbReference>
<evidence type="ECO:0000256" key="5">
    <source>
        <dbReference type="ARBA" id="ARBA00023134"/>
    </source>
</evidence>
<evidence type="ECO:0000259" key="7">
    <source>
        <dbReference type="PROSITE" id="PS51363"/>
    </source>
</evidence>